<evidence type="ECO:0000256" key="9">
    <source>
        <dbReference type="SAM" id="MobiDB-lite"/>
    </source>
</evidence>
<evidence type="ECO:0000259" key="10">
    <source>
        <dbReference type="PROSITE" id="PS50011"/>
    </source>
</evidence>
<evidence type="ECO:0000313" key="12">
    <source>
        <dbReference type="Proteomes" id="UP000019149"/>
    </source>
</evidence>
<dbReference type="EC" id="2.7.11.1" evidence="1"/>
<dbReference type="GeneID" id="36341393"/>
<dbReference type="GO" id="GO:0004674">
    <property type="term" value="F:protein serine/threonine kinase activity"/>
    <property type="evidence" value="ECO:0007669"/>
    <property type="project" value="UniProtKB-KW"/>
</dbReference>
<gene>
    <name evidence="11" type="ORF">EGR_05678</name>
</gene>
<evidence type="ECO:0000256" key="1">
    <source>
        <dbReference type="ARBA" id="ARBA00012513"/>
    </source>
</evidence>
<dbReference type="EMBL" id="APAU02000044">
    <property type="protein sequence ID" value="EUB59427.1"/>
    <property type="molecule type" value="Genomic_DNA"/>
</dbReference>
<dbReference type="GO" id="GO:0045747">
    <property type="term" value="P:positive regulation of Notch signaling pathway"/>
    <property type="evidence" value="ECO:0007669"/>
    <property type="project" value="TreeGrafter"/>
</dbReference>
<dbReference type="Gene3D" id="1.10.510.10">
    <property type="entry name" value="Transferase(Phosphotransferase) domain 1"/>
    <property type="match status" value="1"/>
</dbReference>
<dbReference type="PANTHER" id="PTHR22967">
    <property type="entry name" value="SERINE/THREONINE PROTEIN KINASE"/>
    <property type="match status" value="1"/>
</dbReference>
<dbReference type="GO" id="GO:0005524">
    <property type="term" value="F:ATP binding"/>
    <property type="evidence" value="ECO:0007669"/>
    <property type="project" value="UniProtKB-KW"/>
</dbReference>
<evidence type="ECO:0000313" key="11">
    <source>
        <dbReference type="EMBL" id="EUB59427.1"/>
    </source>
</evidence>
<dbReference type="GO" id="GO:2000369">
    <property type="term" value="P:regulation of clathrin-dependent endocytosis"/>
    <property type="evidence" value="ECO:0007669"/>
    <property type="project" value="TreeGrafter"/>
</dbReference>
<dbReference type="InterPro" id="IPR011009">
    <property type="entry name" value="Kinase-like_dom_sf"/>
</dbReference>
<keyword evidence="6" id="KW-0067">ATP-binding</keyword>
<dbReference type="PROSITE" id="PS50011">
    <property type="entry name" value="PROTEIN_KINASE_DOM"/>
    <property type="match status" value="1"/>
</dbReference>
<evidence type="ECO:0000256" key="6">
    <source>
        <dbReference type="ARBA" id="ARBA00022840"/>
    </source>
</evidence>
<dbReference type="KEGG" id="egl:EGR_05678"/>
<reference evidence="11 12" key="1">
    <citation type="journal article" date="2013" name="Nat. Genet.">
        <title>The genome of the hydatid tapeworm Echinococcus granulosus.</title>
        <authorList>
            <person name="Zheng H."/>
            <person name="Zhang W."/>
            <person name="Zhang L."/>
            <person name="Zhang Z."/>
            <person name="Li J."/>
            <person name="Lu G."/>
            <person name="Zhu Y."/>
            <person name="Wang Y."/>
            <person name="Huang Y."/>
            <person name="Liu J."/>
            <person name="Kang H."/>
            <person name="Chen J."/>
            <person name="Wang L."/>
            <person name="Chen A."/>
            <person name="Yu S."/>
            <person name="Gao Z."/>
            <person name="Jin L."/>
            <person name="Gu W."/>
            <person name="Wang Z."/>
            <person name="Zhao L."/>
            <person name="Shi B."/>
            <person name="Wen H."/>
            <person name="Lin R."/>
            <person name="Jones M.K."/>
            <person name="Brejova B."/>
            <person name="Vinar T."/>
            <person name="Zhao G."/>
            <person name="McManus D.P."/>
            <person name="Chen Z."/>
            <person name="Zhou Y."/>
            <person name="Wang S."/>
        </authorList>
    </citation>
    <scope>NUCLEOTIDE SEQUENCE [LARGE SCALE GENOMIC DNA]</scope>
</reference>
<proteinExistence type="predicted"/>
<dbReference type="AlphaFoldDB" id="W6UMR5"/>
<evidence type="ECO:0000256" key="2">
    <source>
        <dbReference type="ARBA" id="ARBA00022527"/>
    </source>
</evidence>
<keyword evidence="4" id="KW-0547">Nucleotide-binding</keyword>
<dbReference type="CTD" id="36341393"/>
<organism evidence="11 12">
    <name type="scientific">Echinococcus granulosus</name>
    <name type="common">Hydatid tapeworm</name>
    <dbReference type="NCBI Taxonomy" id="6210"/>
    <lineage>
        <taxon>Eukaryota</taxon>
        <taxon>Metazoa</taxon>
        <taxon>Spiralia</taxon>
        <taxon>Lophotrochozoa</taxon>
        <taxon>Platyhelminthes</taxon>
        <taxon>Cestoda</taxon>
        <taxon>Eucestoda</taxon>
        <taxon>Cyclophyllidea</taxon>
        <taxon>Taeniidae</taxon>
        <taxon>Echinococcus</taxon>
        <taxon>Echinococcus granulosus group</taxon>
    </lineage>
</organism>
<dbReference type="InterPro" id="IPR000719">
    <property type="entry name" value="Prot_kinase_dom"/>
</dbReference>
<keyword evidence="2" id="KW-0723">Serine/threonine-protein kinase</keyword>
<feature type="domain" description="Protein kinase" evidence="10">
    <location>
        <begin position="1"/>
        <end position="123"/>
    </location>
</feature>
<accession>W6UMR5</accession>
<protein>
    <recommendedName>
        <fullName evidence="1">non-specific serine/threonine protein kinase</fullName>
        <ecNumber evidence="1">2.7.11.1</ecNumber>
    </recommendedName>
</protein>
<keyword evidence="5 11" id="KW-0418">Kinase</keyword>
<keyword evidence="3" id="KW-0808">Transferase</keyword>
<dbReference type="GO" id="GO:0035612">
    <property type="term" value="F:AP-2 adaptor complex binding"/>
    <property type="evidence" value="ECO:0007669"/>
    <property type="project" value="TreeGrafter"/>
</dbReference>
<comment type="catalytic activity">
    <reaction evidence="8">
        <text>L-seryl-[protein] + ATP = O-phospho-L-seryl-[protein] + ADP + H(+)</text>
        <dbReference type="Rhea" id="RHEA:17989"/>
        <dbReference type="Rhea" id="RHEA-COMP:9863"/>
        <dbReference type="Rhea" id="RHEA-COMP:11604"/>
        <dbReference type="ChEBI" id="CHEBI:15378"/>
        <dbReference type="ChEBI" id="CHEBI:29999"/>
        <dbReference type="ChEBI" id="CHEBI:30616"/>
        <dbReference type="ChEBI" id="CHEBI:83421"/>
        <dbReference type="ChEBI" id="CHEBI:456216"/>
        <dbReference type="EC" id="2.7.11.1"/>
    </reaction>
</comment>
<evidence type="ECO:0000256" key="5">
    <source>
        <dbReference type="ARBA" id="ARBA00022777"/>
    </source>
</evidence>
<evidence type="ECO:0000256" key="3">
    <source>
        <dbReference type="ARBA" id="ARBA00022679"/>
    </source>
</evidence>
<dbReference type="Pfam" id="PF00069">
    <property type="entry name" value="Pkinase"/>
    <property type="match status" value="1"/>
</dbReference>
<dbReference type="STRING" id="6210.W6UMR5"/>
<sequence>MEFAPRLHKLHEDVRKNSLMFDRLYTTLAYRAPEMVDLYSGVAVGPPADIWALGCVLYGLCFFALPFGSGSALAIQTGRYTVPASAATSYSSRLLKLMHYMLTISGAERPDIYQVAALAFSLLGRPNPVQNVNSRRVPDWQNLSLPTTGLMDASSKSSSFSHPIASSPITTVNSRGEFAQAIRTSAISTLTTTETSVTTPTKTHAVSPSIARRRPRAVMNPPSTMRTTPVGGDSGGEPLPILAKPPNPPHSSTAFQNSIHSEGLLKPPQQPFGVTASTKSSPLHRVGHRRGLSEASALLPNAGGVRQTYSLGDLQPNSKSTNAKCATLRARVICSAANDIDGDLFGAAFDAIRNHGGSTRKLFSSNPSGCKSSAPFVFSLPPPVDSSTLRNLTLSLLLIALLLLYLSCSSLSPPSPPSPPLHL</sequence>
<dbReference type="PANTHER" id="PTHR22967:SF57">
    <property type="entry name" value="AUXILIN, ISOFORM A-RELATED"/>
    <property type="match status" value="1"/>
</dbReference>
<comment type="catalytic activity">
    <reaction evidence="7">
        <text>L-threonyl-[protein] + ATP = O-phospho-L-threonyl-[protein] + ADP + H(+)</text>
        <dbReference type="Rhea" id="RHEA:46608"/>
        <dbReference type="Rhea" id="RHEA-COMP:11060"/>
        <dbReference type="Rhea" id="RHEA-COMP:11605"/>
        <dbReference type="ChEBI" id="CHEBI:15378"/>
        <dbReference type="ChEBI" id="CHEBI:30013"/>
        <dbReference type="ChEBI" id="CHEBI:30616"/>
        <dbReference type="ChEBI" id="CHEBI:61977"/>
        <dbReference type="ChEBI" id="CHEBI:456216"/>
        <dbReference type="EC" id="2.7.11.1"/>
    </reaction>
</comment>
<evidence type="ECO:0000256" key="8">
    <source>
        <dbReference type="ARBA" id="ARBA00048679"/>
    </source>
</evidence>
<dbReference type="OrthoDB" id="248923at2759"/>
<comment type="caution">
    <text evidence="11">The sequence shown here is derived from an EMBL/GenBank/DDBJ whole genome shotgun (WGS) entry which is preliminary data.</text>
</comment>
<dbReference type="Proteomes" id="UP000019149">
    <property type="component" value="Unassembled WGS sequence"/>
</dbReference>
<evidence type="ECO:0000256" key="7">
    <source>
        <dbReference type="ARBA" id="ARBA00047899"/>
    </source>
</evidence>
<dbReference type="RefSeq" id="XP_024350623.1">
    <property type="nucleotide sequence ID" value="XM_024494927.1"/>
</dbReference>
<keyword evidence="12" id="KW-1185">Reference proteome</keyword>
<evidence type="ECO:0000256" key="4">
    <source>
        <dbReference type="ARBA" id="ARBA00022741"/>
    </source>
</evidence>
<feature type="region of interest" description="Disordered" evidence="9">
    <location>
        <begin position="262"/>
        <end position="284"/>
    </location>
</feature>
<dbReference type="SUPFAM" id="SSF56112">
    <property type="entry name" value="Protein kinase-like (PK-like)"/>
    <property type="match status" value="1"/>
</dbReference>
<name>W6UMR5_ECHGR</name>
<dbReference type="GO" id="GO:0005737">
    <property type="term" value="C:cytoplasm"/>
    <property type="evidence" value="ECO:0007669"/>
    <property type="project" value="TreeGrafter"/>
</dbReference>